<evidence type="ECO:0000256" key="1">
    <source>
        <dbReference type="SAM" id="SignalP"/>
    </source>
</evidence>
<organism evidence="3 4">
    <name type="scientific">Aquamicrobium soli</name>
    <dbReference type="NCBI Taxonomy" id="1811518"/>
    <lineage>
        <taxon>Bacteria</taxon>
        <taxon>Pseudomonadati</taxon>
        <taxon>Pseudomonadota</taxon>
        <taxon>Alphaproteobacteria</taxon>
        <taxon>Hyphomicrobiales</taxon>
        <taxon>Phyllobacteriaceae</taxon>
        <taxon>Aquamicrobium</taxon>
    </lineage>
</organism>
<keyword evidence="4" id="KW-1185">Reference proteome</keyword>
<gene>
    <name evidence="3" type="ORF">ACFOHJ_21130</name>
</gene>
<protein>
    <submittedName>
        <fullName evidence="3">PepSY domain-containing protein</fullName>
    </submittedName>
</protein>
<evidence type="ECO:0000259" key="2">
    <source>
        <dbReference type="Pfam" id="PF13670"/>
    </source>
</evidence>
<name>A0ABV7KET7_9HYPH</name>
<evidence type="ECO:0000313" key="3">
    <source>
        <dbReference type="EMBL" id="MFC3208730.1"/>
    </source>
</evidence>
<dbReference type="RefSeq" id="WP_378224420.1">
    <property type="nucleotide sequence ID" value="NZ_JBHRTK010000028.1"/>
</dbReference>
<proteinExistence type="predicted"/>
<dbReference type="Proteomes" id="UP001595583">
    <property type="component" value="Unassembled WGS sequence"/>
</dbReference>
<reference evidence="4" key="1">
    <citation type="journal article" date="2019" name="Int. J. Syst. Evol. Microbiol.">
        <title>The Global Catalogue of Microorganisms (GCM) 10K type strain sequencing project: providing services to taxonomists for standard genome sequencing and annotation.</title>
        <authorList>
            <consortium name="The Broad Institute Genomics Platform"/>
            <consortium name="The Broad Institute Genome Sequencing Center for Infectious Disease"/>
            <person name="Wu L."/>
            <person name="Ma J."/>
        </authorList>
    </citation>
    <scope>NUCLEOTIDE SEQUENCE [LARGE SCALE GENOMIC DNA]</scope>
    <source>
        <strain evidence="4">KCTC 52165</strain>
    </source>
</reference>
<keyword evidence="1" id="KW-0732">Signal</keyword>
<comment type="caution">
    <text evidence="3">The sequence shown here is derived from an EMBL/GenBank/DDBJ whole genome shotgun (WGS) entry which is preliminary data.</text>
</comment>
<evidence type="ECO:0000313" key="4">
    <source>
        <dbReference type="Proteomes" id="UP001595583"/>
    </source>
</evidence>
<accession>A0ABV7KET7</accession>
<sequence>MLKPISAATVLLMLLSGTSLAQEADKAPPQNAKKLSEIIAKVEQRQDFRYIGEIDWDEGVYDVTYYTTDRAKVEIKYDPVSGNPK</sequence>
<feature type="signal peptide" evidence="1">
    <location>
        <begin position="1"/>
        <end position="21"/>
    </location>
</feature>
<feature type="domain" description="PepSY" evidence="2">
    <location>
        <begin position="7"/>
        <end position="83"/>
    </location>
</feature>
<dbReference type="Pfam" id="PF13670">
    <property type="entry name" value="PepSY_2"/>
    <property type="match status" value="1"/>
</dbReference>
<dbReference type="EMBL" id="JBHRTK010000028">
    <property type="protein sequence ID" value="MFC3208730.1"/>
    <property type="molecule type" value="Genomic_DNA"/>
</dbReference>
<feature type="chain" id="PRO_5046005585" evidence="1">
    <location>
        <begin position="22"/>
        <end position="85"/>
    </location>
</feature>
<dbReference type="InterPro" id="IPR025711">
    <property type="entry name" value="PepSY"/>
</dbReference>